<dbReference type="EMBL" id="JADWDJ010000006">
    <property type="protein sequence ID" value="KAG5280213.1"/>
    <property type="molecule type" value="Genomic_DNA"/>
</dbReference>
<sequence length="81" mass="8980">MASEISAARLVRPTSMRFPFKGTRRLDCDLMIGGGPGRLHQIKHRQRRDHESTVQGFSQHACGINRHGACGCASGSRHPER</sequence>
<dbReference type="Proteomes" id="UP000823561">
    <property type="component" value="Chromosome 6"/>
</dbReference>
<evidence type="ECO:0000313" key="2">
    <source>
        <dbReference type="Proteomes" id="UP000823561"/>
    </source>
</evidence>
<dbReference type="AlphaFoldDB" id="A0AAV6GYL7"/>
<name>A0AAV6GYL7_9TELE</name>
<gene>
    <name evidence="1" type="ORF">AALO_G00086300</name>
</gene>
<organism evidence="1 2">
    <name type="scientific">Alosa alosa</name>
    <name type="common">allis shad</name>
    <dbReference type="NCBI Taxonomy" id="278164"/>
    <lineage>
        <taxon>Eukaryota</taxon>
        <taxon>Metazoa</taxon>
        <taxon>Chordata</taxon>
        <taxon>Craniata</taxon>
        <taxon>Vertebrata</taxon>
        <taxon>Euteleostomi</taxon>
        <taxon>Actinopterygii</taxon>
        <taxon>Neopterygii</taxon>
        <taxon>Teleostei</taxon>
        <taxon>Clupei</taxon>
        <taxon>Clupeiformes</taxon>
        <taxon>Clupeoidei</taxon>
        <taxon>Clupeidae</taxon>
        <taxon>Alosa</taxon>
    </lineage>
</organism>
<keyword evidence="2" id="KW-1185">Reference proteome</keyword>
<accession>A0AAV6GYL7</accession>
<proteinExistence type="predicted"/>
<comment type="caution">
    <text evidence="1">The sequence shown here is derived from an EMBL/GenBank/DDBJ whole genome shotgun (WGS) entry which is preliminary data.</text>
</comment>
<evidence type="ECO:0000313" key="1">
    <source>
        <dbReference type="EMBL" id="KAG5280213.1"/>
    </source>
</evidence>
<protein>
    <submittedName>
        <fullName evidence="1">Uncharacterized protein</fullName>
    </submittedName>
</protein>
<reference evidence="1" key="1">
    <citation type="submission" date="2020-10" db="EMBL/GenBank/DDBJ databases">
        <title>Chromosome-scale genome assembly of the Allis shad, Alosa alosa.</title>
        <authorList>
            <person name="Margot Z."/>
            <person name="Christophe K."/>
            <person name="Cabau C."/>
            <person name="Louis A."/>
            <person name="Berthelot C."/>
            <person name="Parey E."/>
            <person name="Roest Crollius H."/>
            <person name="Montfort J."/>
            <person name="Robinson-Rechavi M."/>
            <person name="Bucao C."/>
            <person name="Bouchez O."/>
            <person name="Gislard M."/>
            <person name="Lluch J."/>
            <person name="Milhes M."/>
            <person name="Lampietro C."/>
            <person name="Lopez Roques C."/>
            <person name="Donnadieu C."/>
            <person name="Braasch I."/>
            <person name="Desvignes T."/>
            <person name="Postlethwait J."/>
            <person name="Bobe J."/>
            <person name="Guiguen Y."/>
        </authorList>
    </citation>
    <scope>NUCLEOTIDE SEQUENCE</scope>
    <source>
        <strain evidence="1">M-15738</strain>
        <tissue evidence="1">Blood</tissue>
    </source>
</reference>